<evidence type="ECO:0000313" key="2">
    <source>
        <dbReference type="EMBL" id="KAK1676503.1"/>
    </source>
</evidence>
<keyword evidence="3" id="KW-1185">Reference proteome</keyword>
<organism evidence="2 3">
    <name type="scientific">Colletotrichum godetiae</name>
    <dbReference type="NCBI Taxonomy" id="1209918"/>
    <lineage>
        <taxon>Eukaryota</taxon>
        <taxon>Fungi</taxon>
        <taxon>Dikarya</taxon>
        <taxon>Ascomycota</taxon>
        <taxon>Pezizomycotina</taxon>
        <taxon>Sordariomycetes</taxon>
        <taxon>Hypocreomycetidae</taxon>
        <taxon>Glomerellales</taxon>
        <taxon>Glomerellaceae</taxon>
        <taxon>Colletotrichum</taxon>
        <taxon>Colletotrichum acutatum species complex</taxon>
    </lineage>
</organism>
<evidence type="ECO:0000313" key="3">
    <source>
        <dbReference type="Proteomes" id="UP001224890"/>
    </source>
</evidence>
<dbReference type="EMBL" id="JAHMHR010000017">
    <property type="protein sequence ID" value="KAK1676503.1"/>
    <property type="molecule type" value="Genomic_DNA"/>
</dbReference>
<dbReference type="GeneID" id="85449863"/>
<gene>
    <name evidence="2" type="ORF">BDP55DRAFT_105197</name>
</gene>
<protein>
    <submittedName>
        <fullName evidence="2">Heterokaryon incompatibility protein-domain-containing protein</fullName>
    </submittedName>
</protein>
<dbReference type="RefSeq" id="XP_060430506.1">
    <property type="nucleotide sequence ID" value="XM_060565337.1"/>
</dbReference>
<comment type="caution">
    <text evidence="2">The sequence shown here is derived from an EMBL/GenBank/DDBJ whole genome shotgun (WGS) entry which is preliminary data.</text>
</comment>
<feature type="domain" description="Heterokaryon incompatibility" evidence="1">
    <location>
        <begin position="22"/>
        <end position="107"/>
    </location>
</feature>
<sequence>MRLLNVFTRQLRGFHGDNIPAYAILSHTWEEEEVTYEDLESEAYSSKKDFIKIRACCDQASNDGYDCVWVDTCCIDKTSSAELSEAINPMFHWYSNAVTCYVFLSDLPAQAPCDLDSQSFLNCKWFTRGWTLQELLAPVIVEFYNQGWNEIGTKLSLGHLIHVKMGTRRNILAGRLSLFSASVVERMFWA</sequence>
<accession>A0AAJ0AM99</accession>
<dbReference type="PANTHER" id="PTHR10622:SF10">
    <property type="entry name" value="HET DOMAIN-CONTAINING PROTEIN"/>
    <property type="match status" value="1"/>
</dbReference>
<dbReference type="AlphaFoldDB" id="A0AAJ0AM99"/>
<dbReference type="Proteomes" id="UP001224890">
    <property type="component" value="Unassembled WGS sequence"/>
</dbReference>
<dbReference type="PANTHER" id="PTHR10622">
    <property type="entry name" value="HET DOMAIN-CONTAINING PROTEIN"/>
    <property type="match status" value="1"/>
</dbReference>
<reference evidence="2" key="1">
    <citation type="submission" date="2021-06" db="EMBL/GenBank/DDBJ databases">
        <title>Comparative genomics, transcriptomics and evolutionary studies reveal genomic signatures of adaptation to plant cell wall in hemibiotrophic fungi.</title>
        <authorList>
            <consortium name="DOE Joint Genome Institute"/>
            <person name="Baroncelli R."/>
            <person name="Diaz J.F."/>
            <person name="Benocci T."/>
            <person name="Peng M."/>
            <person name="Battaglia E."/>
            <person name="Haridas S."/>
            <person name="Andreopoulos W."/>
            <person name="Labutti K."/>
            <person name="Pangilinan J."/>
            <person name="Floch G.L."/>
            <person name="Makela M.R."/>
            <person name="Henrissat B."/>
            <person name="Grigoriev I.V."/>
            <person name="Crouch J.A."/>
            <person name="De Vries R.P."/>
            <person name="Sukno S.A."/>
            <person name="Thon M.R."/>
        </authorList>
    </citation>
    <scope>NUCLEOTIDE SEQUENCE</scope>
    <source>
        <strain evidence="2">CBS 193.32</strain>
    </source>
</reference>
<proteinExistence type="predicted"/>
<dbReference type="Pfam" id="PF06985">
    <property type="entry name" value="HET"/>
    <property type="match status" value="1"/>
</dbReference>
<dbReference type="InterPro" id="IPR010730">
    <property type="entry name" value="HET"/>
</dbReference>
<evidence type="ECO:0000259" key="1">
    <source>
        <dbReference type="Pfam" id="PF06985"/>
    </source>
</evidence>
<name>A0AAJ0AM99_9PEZI</name>